<dbReference type="AlphaFoldDB" id="A0A0P6JRQ3"/>
<dbReference type="EMBL" id="GDUN01001071">
    <property type="protein sequence ID" value="JAN94848.1"/>
    <property type="molecule type" value="mRNA"/>
</dbReference>
<reference evidence="1" key="1">
    <citation type="journal article" date="2016" name="PLoS ONE">
        <title>A Deep Insight into the Sialome of Male and Female Aedes aegypti Mosquitoes.</title>
        <authorList>
            <person name="Ribeiro J.M."/>
            <person name="Martin-Martin I."/>
            <person name="Arca B."/>
            <person name="Calvo E."/>
        </authorList>
    </citation>
    <scope>NUCLEOTIDE SEQUENCE</scope>
    <source>
        <strain evidence="1">Liverpool</strain>
        <tissue evidence="1">Salivary glands</tissue>
    </source>
</reference>
<feature type="non-terminal residue" evidence="1">
    <location>
        <position position="1"/>
    </location>
</feature>
<proteinExistence type="evidence at transcript level"/>
<organism evidence="1">
    <name type="scientific">Aedes aegypti</name>
    <name type="common">Yellowfever mosquito</name>
    <name type="synonym">Culex aegypti</name>
    <dbReference type="NCBI Taxonomy" id="7159"/>
    <lineage>
        <taxon>Eukaryota</taxon>
        <taxon>Metazoa</taxon>
        <taxon>Ecdysozoa</taxon>
        <taxon>Arthropoda</taxon>
        <taxon>Hexapoda</taxon>
        <taxon>Insecta</taxon>
        <taxon>Pterygota</taxon>
        <taxon>Neoptera</taxon>
        <taxon>Endopterygota</taxon>
        <taxon>Diptera</taxon>
        <taxon>Nematocera</taxon>
        <taxon>Culicoidea</taxon>
        <taxon>Culicidae</taxon>
        <taxon>Culicinae</taxon>
        <taxon>Aedini</taxon>
        <taxon>Aedes</taxon>
        <taxon>Stegomyia</taxon>
    </lineage>
</organism>
<name>A0A0P6JRQ3_AEDAE</name>
<protein>
    <submittedName>
        <fullName evidence="1">Uncharacterized protein</fullName>
    </submittedName>
</protein>
<sequence>HFRIRISYGRYDDTLCPGKSRKIPLRKDPEPTGIRTQTPSVWLSFVGNRSKNSKIAKNRTVLTWCIFLT</sequence>
<accession>A0A0P6JRQ3</accession>
<evidence type="ECO:0000313" key="1">
    <source>
        <dbReference type="EMBL" id="JAN94848.1"/>
    </source>
</evidence>